<keyword evidence="2" id="KW-0645">Protease</keyword>
<name>A0ABP4YJW7_9ACTN</name>
<proteinExistence type="inferred from homology"/>
<evidence type="ECO:0000256" key="5">
    <source>
        <dbReference type="SAM" id="MobiDB-lite"/>
    </source>
</evidence>
<feature type="signal peptide" evidence="6">
    <location>
        <begin position="1"/>
        <end position="45"/>
    </location>
</feature>
<dbReference type="PROSITE" id="PS51935">
    <property type="entry name" value="NLPC_P60"/>
    <property type="match status" value="1"/>
</dbReference>
<comment type="similarity">
    <text evidence="1">Belongs to the peptidase C40 family.</text>
</comment>
<reference evidence="9" key="1">
    <citation type="journal article" date="2019" name="Int. J. Syst. Evol. Microbiol.">
        <title>The Global Catalogue of Microorganisms (GCM) 10K type strain sequencing project: providing services to taxonomists for standard genome sequencing and annotation.</title>
        <authorList>
            <consortium name="The Broad Institute Genomics Platform"/>
            <consortium name="The Broad Institute Genome Sequencing Center for Infectious Disease"/>
            <person name="Wu L."/>
            <person name="Ma J."/>
        </authorList>
    </citation>
    <scope>NUCLEOTIDE SEQUENCE [LARGE SCALE GENOMIC DNA]</scope>
    <source>
        <strain evidence="9">JCM 13250</strain>
    </source>
</reference>
<feature type="region of interest" description="Disordered" evidence="5">
    <location>
        <begin position="1"/>
        <end position="20"/>
    </location>
</feature>
<evidence type="ECO:0000256" key="6">
    <source>
        <dbReference type="SAM" id="SignalP"/>
    </source>
</evidence>
<dbReference type="Pfam" id="PF00877">
    <property type="entry name" value="NLPC_P60"/>
    <property type="match status" value="1"/>
</dbReference>
<comment type="caution">
    <text evidence="8">The sequence shown here is derived from an EMBL/GenBank/DDBJ whole genome shotgun (WGS) entry which is preliminary data.</text>
</comment>
<dbReference type="InterPro" id="IPR000064">
    <property type="entry name" value="NLP_P60_dom"/>
</dbReference>
<dbReference type="InterPro" id="IPR038765">
    <property type="entry name" value="Papain-like_cys_pep_sf"/>
</dbReference>
<keyword evidence="4" id="KW-0788">Thiol protease</keyword>
<evidence type="ECO:0000313" key="9">
    <source>
        <dbReference type="Proteomes" id="UP001500218"/>
    </source>
</evidence>
<dbReference type="PANTHER" id="PTHR47359:SF3">
    <property type="entry name" value="NLP_P60 DOMAIN-CONTAINING PROTEIN-RELATED"/>
    <property type="match status" value="1"/>
</dbReference>
<evidence type="ECO:0000256" key="3">
    <source>
        <dbReference type="ARBA" id="ARBA00022801"/>
    </source>
</evidence>
<keyword evidence="9" id="KW-1185">Reference proteome</keyword>
<evidence type="ECO:0000256" key="4">
    <source>
        <dbReference type="ARBA" id="ARBA00022807"/>
    </source>
</evidence>
<gene>
    <name evidence="8" type="ORF">GCM10009682_44840</name>
</gene>
<dbReference type="InterPro" id="IPR051794">
    <property type="entry name" value="PG_Endopeptidase_C40"/>
</dbReference>
<evidence type="ECO:0000256" key="2">
    <source>
        <dbReference type="ARBA" id="ARBA00022670"/>
    </source>
</evidence>
<keyword evidence="6" id="KW-0732">Signal</keyword>
<sequence>MYSTPGCTMPPSGRAPGTATRRRRVQRFGALAAATCGVLSGSLVAAGGAQAASATATSAGLAPASITVTVAPVRETTAVTLRASRTTVVKGHSSQLTGVVTVGPARRRLAGATVKLLARSPGGKWRTVLTRKLTADGVFKAYPKPGRTRYYKLVVAASATRTAAVSKPVTITVRPTARQKIVAAAVSRIGKPYVYGASGPNAFDCSGLTAYAYRKAGVALPHSANGQKRYGRAVSKSAAKPGDLVVFYSGGYAYHAAIYAGNGYIYEAARPGTRVGRHRIWSSAIGFRRVVG</sequence>
<evidence type="ECO:0000313" key="8">
    <source>
        <dbReference type="EMBL" id="GAA1819281.1"/>
    </source>
</evidence>
<organism evidence="8 9">
    <name type="scientific">Luedemannella flava</name>
    <dbReference type="NCBI Taxonomy" id="349316"/>
    <lineage>
        <taxon>Bacteria</taxon>
        <taxon>Bacillati</taxon>
        <taxon>Actinomycetota</taxon>
        <taxon>Actinomycetes</taxon>
        <taxon>Micromonosporales</taxon>
        <taxon>Micromonosporaceae</taxon>
        <taxon>Luedemannella</taxon>
    </lineage>
</organism>
<dbReference type="Gene3D" id="3.90.1720.10">
    <property type="entry name" value="endopeptidase domain like (from Nostoc punctiforme)"/>
    <property type="match status" value="1"/>
</dbReference>
<feature type="domain" description="NlpC/P60" evidence="7">
    <location>
        <begin position="175"/>
        <end position="292"/>
    </location>
</feature>
<keyword evidence="3" id="KW-0378">Hydrolase</keyword>
<evidence type="ECO:0000259" key="7">
    <source>
        <dbReference type="PROSITE" id="PS51935"/>
    </source>
</evidence>
<dbReference type="EMBL" id="BAAALT010000163">
    <property type="protein sequence ID" value="GAA1819281.1"/>
    <property type="molecule type" value="Genomic_DNA"/>
</dbReference>
<dbReference type="Proteomes" id="UP001500218">
    <property type="component" value="Unassembled WGS sequence"/>
</dbReference>
<dbReference type="SUPFAM" id="SSF54001">
    <property type="entry name" value="Cysteine proteinases"/>
    <property type="match status" value="1"/>
</dbReference>
<accession>A0ABP4YJW7</accession>
<dbReference type="PANTHER" id="PTHR47359">
    <property type="entry name" value="PEPTIDOGLYCAN DL-ENDOPEPTIDASE CWLO"/>
    <property type="match status" value="1"/>
</dbReference>
<evidence type="ECO:0000256" key="1">
    <source>
        <dbReference type="ARBA" id="ARBA00007074"/>
    </source>
</evidence>
<protein>
    <recommendedName>
        <fullName evidence="7">NlpC/P60 domain-containing protein</fullName>
    </recommendedName>
</protein>
<feature type="chain" id="PRO_5047399300" description="NlpC/P60 domain-containing protein" evidence="6">
    <location>
        <begin position="46"/>
        <end position="292"/>
    </location>
</feature>